<sequence length="429" mass="44319">MRGILSEGRRRLGVAGAATALLATGLAGAGGAVAHAAEGAAGSVALTTPGVAAGGQVTHTVTVDAAEGGVLTLGFGTADDQRPWGMRDEWSIGLTVGAADGAPQPCAYPGSLLLTEQVRCELPAGTHTLTYRVAASASVPSWHVVVDARFAPASGTPGPTAAGRFDVAGVSAVPMDWDVLARDRQGAVRAYSHYRGEGSPLDHEWGADLGVNWGQYDRLTKLAPIDVRGRGGDVVARDASGVLWYHQLAGGGRTAFEAPVRVGSGWGVYRSIRGAGDLTGDARDDLIAVDGSGVLWLYPGTGDAARPFEARRQIGTGWSIYTSLTGGLDITGDRKADLIARDASGGLWLYRGTGVGTAPFQARAQIGTGWNIYDTLIAYGDVTADGNPELLARDTAGVIWQYTGTGNAAAPFQARVKAASYWDAFDAIL</sequence>
<evidence type="ECO:0008006" key="5">
    <source>
        <dbReference type="Google" id="ProtNLM"/>
    </source>
</evidence>
<feature type="signal peptide" evidence="2">
    <location>
        <begin position="1"/>
        <end position="29"/>
    </location>
</feature>
<dbReference type="AlphaFoldDB" id="A0A1D3DYT8"/>
<dbReference type="eggNOG" id="COG5640">
    <property type="taxonomic scope" value="Bacteria"/>
</dbReference>
<proteinExistence type="predicted"/>
<name>A0A1D3DYT8_9ACTN</name>
<evidence type="ECO:0000256" key="2">
    <source>
        <dbReference type="SAM" id="SignalP"/>
    </source>
</evidence>
<dbReference type="OrthoDB" id="3919299at2"/>
<organism evidence="3 4">
    <name type="scientific">Streptomyces thermolilacinus SPC6</name>
    <dbReference type="NCBI Taxonomy" id="1306406"/>
    <lineage>
        <taxon>Bacteria</taxon>
        <taxon>Bacillati</taxon>
        <taxon>Actinomycetota</taxon>
        <taxon>Actinomycetes</taxon>
        <taxon>Kitasatosporales</taxon>
        <taxon>Streptomycetaceae</taxon>
        <taxon>Streptomyces</taxon>
    </lineage>
</organism>
<dbReference type="Gene3D" id="2.115.10.10">
    <property type="entry name" value="Tachylectin 2"/>
    <property type="match status" value="1"/>
</dbReference>
<reference evidence="3 4" key="1">
    <citation type="journal article" date="2013" name="Genome Announc.">
        <title>Genome Sequence of Streptomyces violaceusniger Strain SPC6, a Halotolerant Streptomycete That Exhibits Rapid Growth and Development.</title>
        <authorList>
            <person name="Chen X."/>
            <person name="Zhang B."/>
            <person name="Zhang W."/>
            <person name="Wu X."/>
            <person name="Zhang M."/>
            <person name="Chen T."/>
            <person name="Liu G."/>
            <person name="Dyson P."/>
        </authorList>
    </citation>
    <scope>NUCLEOTIDE SEQUENCE [LARGE SCALE GENOMIC DNA]</scope>
    <source>
        <strain evidence="3 4">SPC6</strain>
    </source>
</reference>
<dbReference type="Pfam" id="PF13517">
    <property type="entry name" value="FG-GAP_3"/>
    <property type="match status" value="1"/>
</dbReference>
<dbReference type="RefSeq" id="WP_023590100.1">
    <property type="nucleotide sequence ID" value="NZ_ASHX02000001.1"/>
</dbReference>
<accession>A0A1D3DYT8</accession>
<feature type="chain" id="PRO_5038795436" description="VCBS repeat-containing protein" evidence="2">
    <location>
        <begin position="30"/>
        <end position="429"/>
    </location>
</feature>
<keyword evidence="4" id="KW-1185">Reference proteome</keyword>
<gene>
    <name evidence="3" type="ORF">J116_026450</name>
</gene>
<dbReference type="InterPro" id="IPR028994">
    <property type="entry name" value="Integrin_alpha_N"/>
</dbReference>
<dbReference type="EMBL" id="ASHX02000001">
    <property type="protein sequence ID" value="OEJ97468.1"/>
    <property type="molecule type" value="Genomic_DNA"/>
</dbReference>
<protein>
    <recommendedName>
        <fullName evidence="5">VCBS repeat-containing protein</fullName>
    </recommendedName>
</protein>
<dbReference type="InterPro" id="IPR013517">
    <property type="entry name" value="FG-GAP"/>
</dbReference>
<dbReference type="STRING" id="1306406.J116_026450"/>
<dbReference type="SUPFAM" id="SSF69318">
    <property type="entry name" value="Integrin alpha N-terminal domain"/>
    <property type="match status" value="1"/>
</dbReference>
<evidence type="ECO:0000313" key="4">
    <source>
        <dbReference type="Proteomes" id="UP000095329"/>
    </source>
</evidence>
<evidence type="ECO:0000313" key="3">
    <source>
        <dbReference type="EMBL" id="OEJ97468.1"/>
    </source>
</evidence>
<evidence type="ECO:0000256" key="1">
    <source>
        <dbReference type="ARBA" id="ARBA00022729"/>
    </source>
</evidence>
<dbReference type="Proteomes" id="UP000095329">
    <property type="component" value="Unassembled WGS sequence"/>
</dbReference>
<comment type="caution">
    <text evidence="3">The sequence shown here is derived from an EMBL/GenBank/DDBJ whole genome shotgun (WGS) entry which is preliminary data.</text>
</comment>
<keyword evidence="1 2" id="KW-0732">Signal</keyword>